<dbReference type="Pfam" id="PF00101">
    <property type="entry name" value="RuBisCO_small"/>
    <property type="match status" value="1"/>
</dbReference>
<accession>A0A3G2QYR5</accession>
<dbReference type="PANTHER" id="PTHR31262:SF23">
    <property type="entry name" value="RIBULOSE BISPHOSPHATE CARBOXYLASE SMALL SUBUNIT"/>
    <property type="match status" value="1"/>
</dbReference>
<gene>
    <name evidence="5 8" type="primary">rbcS</name>
    <name evidence="6" type="synonym">RBCS</name>
</gene>
<name>A0A3G2QYR5_9STRA</name>
<evidence type="ECO:0000256" key="6">
    <source>
        <dbReference type="HAMAP-Rule" id="MF_00860"/>
    </source>
</evidence>
<dbReference type="GO" id="GO:0016984">
    <property type="term" value="F:ribulose-bisphosphate carboxylase activity"/>
    <property type="evidence" value="ECO:0007669"/>
    <property type="project" value="UniProtKB-UniRule"/>
</dbReference>
<dbReference type="SUPFAM" id="SSF55239">
    <property type="entry name" value="RuBisCO, small subunit"/>
    <property type="match status" value="1"/>
</dbReference>
<comment type="miscellaneous">
    <text evidence="5">The basic functional RuBisCO is composed of a large chain homodimer in a 'head-to-tail' conformation. In form I RuBisCO this homodimer is arranged in a barrel-like tetramer with the small subunits forming a tetrameric 'cap' on each end of the 'barrel'.</text>
</comment>
<keyword evidence="2 5" id="KW-0113">Calvin cycle</keyword>
<comment type="function">
    <text evidence="5">RuBisCO catalyzes two reactions: the carboxylation of D-ribulose 1,5-bisphosphate, the primary event in carbon dioxide fixation, as well as the oxidative fragmentation of the pentose substrate. Both reactions occur simultaneously and in competition at the same active site. Although the small subunit is not catalytic it is essential for maximal activity.</text>
</comment>
<evidence type="ECO:0000256" key="2">
    <source>
        <dbReference type="ARBA" id="ARBA00022567"/>
    </source>
</evidence>
<keyword evidence="5" id="KW-0150">Chloroplast</keyword>
<evidence type="ECO:0000259" key="7">
    <source>
        <dbReference type="SMART" id="SM00961"/>
    </source>
</evidence>
<dbReference type="GO" id="GO:0019253">
    <property type="term" value="P:reductive pentose-phosphate cycle"/>
    <property type="evidence" value="ECO:0007669"/>
    <property type="project" value="UniProtKB-UniRule"/>
</dbReference>
<dbReference type="SMART" id="SM00961">
    <property type="entry name" value="RuBisCO_small"/>
    <property type="match status" value="1"/>
</dbReference>
<organism evidence="8">
    <name type="scientific">Synura sphagnicola</name>
    <dbReference type="NCBI Taxonomy" id="52556"/>
    <lineage>
        <taxon>Eukaryota</taxon>
        <taxon>Sar</taxon>
        <taxon>Stramenopiles</taxon>
        <taxon>Ochrophyta</taxon>
        <taxon>Synurophyceae</taxon>
        <taxon>Synurales</taxon>
        <taxon>Mallomonadaceae</taxon>
        <taxon>Synura</taxon>
    </lineage>
</organism>
<keyword evidence="6 8" id="KW-0934">Plastid</keyword>
<dbReference type="CDD" id="cd03527">
    <property type="entry name" value="RuBisCO_small"/>
    <property type="match status" value="1"/>
</dbReference>
<feature type="domain" description="Ribulose bisphosphate carboxylase small subunit" evidence="7">
    <location>
        <begin position="5"/>
        <end position="104"/>
    </location>
</feature>
<dbReference type="HAMAP" id="MF_00859">
    <property type="entry name" value="RuBisCO_S_bact"/>
    <property type="match status" value="1"/>
</dbReference>
<evidence type="ECO:0000313" key="8">
    <source>
        <dbReference type="EMBL" id="AYO28203.1"/>
    </source>
</evidence>
<protein>
    <recommendedName>
        <fullName evidence="5 6">Multifunctional fusion protein</fullName>
    </recommendedName>
    <domain>
        <recommendedName>
            <fullName evidence="5">Ribulose bisphosphate carboxylase small subunit</fullName>
            <shortName evidence="5">RuBisCO small subunit</shortName>
        </recommendedName>
    </domain>
    <domain>
        <recommendedName>
            <fullName evidence="6">Ribulose bisphosphate carboxylase small subunit, chloroplastic</fullName>
        </recommendedName>
    </domain>
</protein>
<evidence type="ECO:0000256" key="4">
    <source>
        <dbReference type="ARBA" id="ARBA00038826"/>
    </source>
</evidence>
<geneLocation type="plastid" evidence="8"/>
<comment type="subcellular location">
    <subcellularLocation>
        <location evidence="5">Plastid</location>
        <location evidence="5">Chloroplast</location>
    </subcellularLocation>
</comment>
<comment type="subunit">
    <text evidence="4 5">Heterohexadecamer of 8 large and 8 small subunits.</text>
</comment>
<keyword evidence="3 5" id="KW-0120">Carbon dioxide fixation</keyword>
<dbReference type="PANTHER" id="PTHR31262">
    <property type="entry name" value="RIBULOSE BISPHOSPHATE CARBOXYLASE SMALL CHAIN 1, CHLOROPLASTIC"/>
    <property type="match status" value="1"/>
</dbReference>
<dbReference type="EMBL" id="MH795129">
    <property type="protein sequence ID" value="AYO28203.1"/>
    <property type="molecule type" value="Genomic_DNA"/>
</dbReference>
<dbReference type="InterPro" id="IPR024681">
    <property type="entry name" value="RuBisCO_ssu"/>
</dbReference>
<dbReference type="GO" id="GO:0009507">
    <property type="term" value="C:chloroplast"/>
    <property type="evidence" value="ECO:0007669"/>
    <property type="project" value="UniProtKB-SubCell"/>
</dbReference>
<keyword evidence="6" id="KW-0601">Photorespiration</keyword>
<comment type="similarity">
    <text evidence="5">Belongs to the RuBisCO small chain family.</text>
</comment>
<evidence type="ECO:0000256" key="1">
    <source>
        <dbReference type="ARBA" id="ARBA00022531"/>
    </source>
</evidence>
<reference evidence="8" key="1">
    <citation type="submission" date="2018-08" db="EMBL/GenBank/DDBJ databases">
        <title>Comparative Plastid Genomics of Synurophyceae: Evolutionary Evidence of Lateral Gene Transfer and Inverted Repeat Dynamics.</title>
        <authorList>
            <person name="Kim J.I."/>
            <person name="Shin H."/>
            <person name="Skaloud P."/>
            <person name="Jung J."/>
            <person name="Yoon H.S."/>
            <person name="Archibald J.M."/>
            <person name="Shin W."/>
        </authorList>
    </citation>
    <scope>NUCLEOTIDE SEQUENCE</scope>
    <source>
        <strain evidence="8">FBCC200022</strain>
    </source>
</reference>
<dbReference type="AlphaFoldDB" id="A0A3G2QYR5"/>
<dbReference type="InterPro" id="IPR036385">
    <property type="entry name" value="RuBisCO_ssu_sf"/>
</dbReference>
<dbReference type="Gene3D" id="3.30.190.10">
    <property type="entry name" value="Ribulose bisphosphate carboxylase, small subunit"/>
    <property type="match status" value="1"/>
</dbReference>
<sequence>MARITQGIFSLLPDLTDNQIKKQIEYAIKKGYAVSIEYTDDPHPRNCYWEMWGLPLFDISDPSAILYELNEARKQYPNQYIKINAFNNARGVESTAMSFIVQRPSFEPGFYLVRNEQEGRRIAYTLQSYAVQASAETTRY</sequence>
<evidence type="ECO:0000256" key="5">
    <source>
        <dbReference type="HAMAP-Rule" id="MF_00859"/>
    </source>
</evidence>
<keyword evidence="1 6" id="KW-0602">Photosynthesis</keyword>
<proteinExistence type="inferred from homology"/>
<dbReference type="InterPro" id="IPR000894">
    <property type="entry name" value="RuBisCO_ssu_dom"/>
</dbReference>
<evidence type="ECO:0000256" key="3">
    <source>
        <dbReference type="ARBA" id="ARBA00023300"/>
    </source>
</evidence>